<dbReference type="PANTHER" id="PTHR35135">
    <property type="entry name" value="OS05G0517800 PROTEIN"/>
    <property type="match status" value="1"/>
</dbReference>
<dbReference type="PANTHER" id="PTHR35135:SF3">
    <property type="entry name" value="OS05G0517800 PROTEIN"/>
    <property type="match status" value="1"/>
</dbReference>
<evidence type="ECO:0000313" key="8">
    <source>
        <dbReference type="RefSeq" id="XP_071931720.1"/>
    </source>
</evidence>
<evidence type="ECO:0000313" key="4">
    <source>
        <dbReference type="RefSeq" id="XP_071931715.1"/>
    </source>
</evidence>
<evidence type="ECO:0000313" key="9">
    <source>
        <dbReference type="RefSeq" id="XP_071931721.1"/>
    </source>
</evidence>
<dbReference type="RefSeq" id="XP_071931720.1">
    <property type="nucleotide sequence ID" value="XM_072075619.1"/>
</dbReference>
<dbReference type="RefSeq" id="XP_071931714.1">
    <property type="nucleotide sequence ID" value="XM_072075613.1"/>
</dbReference>
<feature type="region of interest" description="Disordered" evidence="1">
    <location>
        <begin position="70"/>
        <end position="106"/>
    </location>
</feature>
<dbReference type="GeneID" id="113727103"/>
<feature type="compositionally biased region" description="Basic and acidic residues" evidence="1">
    <location>
        <begin position="72"/>
        <end position="101"/>
    </location>
</feature>
<dbReference type="RefSeq" id="XP_071931715.1">
    <property type="nucleotide sequence ID" value="XM_072075614.1"/>
</dbReference>
<evidence type="ECO:0000313" key="5">
    <source>
        <dbReference type="RefSeq" id="XP_071931716.1"/>
    </source>
</evidence>
<evidence type="ECO:0000313" key="6">
    <source>
        <dbReference type="RefSeq" id="XP_071931717.1"/>
    </source>
</evidence>
<evidence type="ECO:0000313" key="2">
    <source>
        <dbReference type="Proteomes" id="UP001652660"/>
    </source>
</evidence>
<accession>A0ABM4WIV4</accession>
<organism evidence="2 4">
    <name type="scientific">Coffea arabica</name>
    <name type="common">Arabian coffee</name>
    <dbReference type="NCBI Taxonomy" id="13443"/>
    <lineage>
        <taxon>Eukaryota</taxon>
        <taxon>Viridiplantae</taxon>
        <taxon>Streptophyta</taxon>
        <taxon>Embryophyta</taxon>
        <taxon>Tracheophyta</taxon>
        <taxon>Spermatophyta</taxon>
        <taxon>Magnoliopsida</taxon>
        <taxon>eudicotyledons</taxon>
        <taxon>Gunneridae</taxon>
        <taxon>Pentapetalae</taxon>
        <taxon>asterids</taxon>
        <taxon>lamiids</taxon>
        <taxon>Gentianales</taxon>
        <taxon>Rubiaceae</taxon>
        <taxon>Ixoroideae</taxon>
        <taxon>Gardenieae complex</taxon>
        <taxon>Bertiereae - Coffeeae clade</taxon>
        <taxon>Coffeeae</taxon>
        <taxon>Coffea</taxon>
    </lineage>
</organism>
<dbReference type="RefSeq" id="XP_071931716.1">
    <property type="nucleotide sequence ID" value="XM_072075615.1"/>
</dbReference>
<reference evidence="3 4" key="1">
    <citation type="submission" date="2025-05" db="UniProtKB">
        <authorList>
            <consortium name="RefSeq"/>
        </authorList>
    </citation>
    <scope>IDENTIFICATION</scope>
    <source>
        <tissue evidence="3 4">Leaves</tissue>
    </source>
</reference>
<evidence type="ECO:0000313" key="3">
    <source>
        <dbReference type="RefSeq" id="XP_071931714.1"/>
    </source>
</evidence>
<dbReference type="Proteomes" id="UP001652660">
    <property type="component" value="Chromosome 2c"/>
</dbReference>
<protein>
    <submittedName>
        <fullName evidence="3 4">Uncharacterized protein isoform X1</fullName>
    </submittedName>
</protein>
<dbReference type="RefSeq" id="XP_071931717.1">
    <property type="nucleotide sequence ID" value="XM_072075616.1"/>
</dbReference>
<evidence type="ECO:0000313" key="7">
    <source>
        <dbReference type="RefSeq" id="XP_071931719.1"/>
    </source>
</evidence>
<gene>
    <name evidence="3 4 5 6 7 8 9" type="primary">LOC113727103</name>
</gene>
<name>A0ABM4WIV4_COFAR</name>
<sequence>MITVSFCIEDTVVQVNQDNQSNGLNQLHTHGGRISAMILLLRSDVKQSATIFRHNVRQIRHWLEEESASAAKEMERAKPKEMPGKDAPKEEKHSREGEPKKPCVQRKPCVLGTSRFVLGKKQKEKEEKEKIKSLPNYFFLTKYTIDSFLHSISPYIFLFIW</sequence>
<dbReference type="RefSeq" id="XP_071931721.1">
    <property type="nucleotide sequence ID" value="XM_072075620.1"/>
</dbReference>
<proteinExistence type="predicted"/>
<keyword evidence="2" id="KW-1185">Reference proteome</keyword>
<evidence type="ECO:0000256" key="1">
    <source>
        <dbReference type="SAM" id="MobiDB-lite"/>
    </source>
</evidence>
<dbReference type="RefSeq" id="XP_071931719.1">
    <property type="nucleotide sequence ID" value="XM_072075618.1"/>
</dbReference>